<name>A0A431TWE9_9BACT</name>
<evidence type="ECO:0000313" key="2">
    <source>
        <dbReference type="Proteomes" id="UP000282184"/>
    </source>
</evidence>
<dbReference type="Proteomes" id="UP000282184">
    <property type="component" value="Unassembled WGS sequence"/>
</dbReference>
<proteinExistence type="predicted"/>
<comment type="caution">
    <text evidence="1">The sequence shown here is derived from an EMBL/GenBank/DDBJ whole genome shotgun (WGS) entry which is preliminary data.</text>
</comment>
<organism evidence="1 2">
    <name type="scientific">Hymenobacter gummosus</name>
    <dbReference type="NCBI Taxonomy" id="1776032"/>
    <lineage>
        <taxon>Bacteria</taxon>
        <taxon>Pseudomonadati</taxon>
        <taxon>Bacteroidota</taxon>
        <taxon>Cytophagia</taxon>
        <taxon>Cytophagales</taxon>
        <taxon>Hymenobacteraceae</taxon>
        <taxon>Hymenobacter</taxon>
    </lineage>
</organism>
<keyword evidence="2" id="KW-1185">Reference proteome</keyword>
<reference evidence="1 2" key="1">
    <citation type="submission" date="2018-12" db="EMBL/GenBank/DDBJ databases">
        <title>Hymenobacter gummosus sp. nov., isolated from a spring.</title>
        <authorList>
            <person name="Nie L."/>
        </authorList>
    </citation>
    <scope>NUCLEOTIDE SEQUENCE [LARGE SCALE GENOMIC DNA]</scope>
    <source>
        <strain evidence="1 2">KCTC 52166</strain>
    </source>
</reference>
<dbReference type="OrthoDB" id="886196at2"/>
<accession>A0A431TWE9</accession>
<gene>
    <name evidence="1" type="ORF">EJV47_23810</name>
</gene>
<dbReference type="AlphaFoldDB" id="A0A431TWE9"/>
<protein>
    <submittedName>
        <fullName evidence="1">Uncharacterized protein</fullName>
    </submittedName>
</protein>
<sequence>MQPPETTPTPNDLRTLLPHGAISNIARTLRLSHTAVAKALQKAKPSHPAVAEAVRLIKESGSQNVQEDLNQLLKSNG</sequence>
<dbReference type="RefSeq" id="WP_126695715.1">
    <property type="nucleotide sequence ID" value="NZ_RXOF01000018.1"/>
</dbReference>
<dbReference type="EMBL" id="RXOF01000018">
    <property type="protein sequence ID" value="RTQ45859.1"/>
    <property type="molecule type" value="Genomic_DNA"/>
</dbReference>
<evidence type="ECO:0000313" key="1">
    <source>
        <dbReference type="EMBL" id="RTQ45859.1"/>
    </source>
</evidence>